<feature type="domain" description="HAMP" evidence="2">
    <location>
        <begin position="368"/>
        <end position="421"/>
    </location>
</feature>
<dbReference type="Pfam" id="PF13487">
    <property type="entry name" value="HD_5"/>
    <property type="match status" value="1"/>
</dbReference>
<feature type="transmembrane region" description="Helical" evidence="1">
    <location>
        <begin position="12"/>
        <end position="35"/>
    </location>
</feature>
<dbReference type="SMART" id="SM00471">
    <property type="entry name" value="HDc"/>
    <property type="match status" value="1"/>
</dbReference>
<dbReference type="PANTHER" id="PTHR43155">
    <property type="entry name" value="CYCLIC DI-GMP PHOSPHODIESTERASE PA4108-RELATED"/>
    <property type="match status" value="1"/>
</dbReference>
<dbReference type="InterPro" id="IPR029016">
    <property type="entry name" value="GAF-like_dom_sf"/>
</dbReference>
<dbReference type="SMART" id="SM00065">
    <property type="entry name" value="GAF"/>
    <property type="match status" value="1"/>
</dbReference>
<dbReference type="PROSITE" id="PS50885">
    <property type="entry name" value="HAMP"/>
    <property type="match status" value="1"/>
</dbReference>
<dbReference type="InterPro" id="IPR003607">
    <property type="entry name" value="HD/PDEase_dom"/>
</dbReference>
<evidence type="ECO:0000313" key="4">
    <source>
        <dbReference type="EMBL" id="MDQ7250783.1"/>
    </source>
</evidence>
<name>A0ABU0YVV3_9PROT</name>
<proteinExistence type="predicted"/>
<dbReference type="SUPFAM" id="SSF55781">
    <property type="entry name" value="GAF domain-like"/>
    <property type="match status" value="1"/>
</dbReference>
<feature type="domain" description="HD-GYP" evidence="3">
    <location>
        <begin position="756"/>
        <end position="962"/>
    </location>
</feature>
<reference evidence="5" key="1">
    <citation type="submission" date="2023-08" db="EMBL/GenBank/DDBJ databases">
        <title>Rhodospirillaceae gen. nov., a novel taxon isolated from the Yangtze River Yuezi River estuary sludge.</title>
        <authorList>
            <person name="Ruan L."/>
        </authorList>
    </citation>
    <scope>NUCLEOTIDE SEQUENCE [LARGE SCALE GENOMIC DNA]</scope>
    <source>
        <strain evidence="5">R-7</strain>
    </source>
</reference>
<dbReference type="Gene3D" id="3.30.450.40">
    <property type="match status" value="1"/>
</dbReference>
<comment type="caution">
    <text evidence="4">The sequence shown here is derived from an EMBL/GenBank/DDBJ whole genome shotgun (WGS) entry which is preliminary data.</text>
</comment>
<dbReference type="Gene3D" id="3.30.450.20">
    <property type="entry name" value="PAS domain"/>
    <property type="match status" value="2"/>
</dbReference>
<dbReference type="InterPro" id="IPR003018">
    <property type="entry name" value="GAF"/>
</dbReference>
<dbReference type="PROSITE" id="PS51832">
    <property type="entry name" value="HD_GYP"/>
    <property type="match status" value="1"/>
</dbReference>
<gene>
    <name evidence="4" type="ORF">Q8A70_24050</name>
</gene>
<dbReference type="Pfam" id="PF13185">
    <property type="entry name" value="GAF_2"/>
    <property type="match status" value="1"/>
</dbReference>
<dbReference type="SUPFAM" id="SSF103190">
    <property type="entry name" value="Sensory domain-like"/>
    <property type="match status" value="1"/>
</dbReference>
<evidence type="ECO:0000259" key="2">
    <source>
        <dbReference type="PROSITE" id="PS50885"/>
    </source>
</evidence>
<evidence type="ECO:0000259" key="3">
    <source>
        <dbReference type="PROSITE" id="PS51832"/>
    </source>
</evidence>
<dbReference type="CDD" id="cd00077">
    <property type="entry name" value="HDc"/>
    <property type="match status" value="1"/>
</dbReference>
<keyword evidence="1" id="KW-0472">Membrane</keyword>
<dbReference type="Gene3D" id="1.10.3210.10">
    <property type="entry name" value="Hypothetical protein af1432"/>
    <property type="match status" value="2"/>
</dbReference>
<dbReference type="Proteomes" id="UP001230156">
    <property type="component" value="Unassembled WGS sequence"/>
</dbReference>
<accession>A0ABU0YVV3</accession>
<dbReference type="RefSeq" id="WP_379960476.1">
    <property type="nucleotide sequence ID" value="NZ_JAUYVI010000007.1"/>
</dbReference>
<keyword evidence="5" id="KW-1185">Reference proteome</keyword>
<feature type="transmembrane region" description="Helical" evidence="1">
    <location>
        <begin position="347"/>
        <end position="371"/>
    </location>
</feature>
<sequence length="976" mass="107958">MRPRTKGFTLYAYIATLFVALLFAFAAVTITAQYVQTRNMLLVSAGALFERIGEQTRQGLGRITEPAILTVRLLSHSYLVTAKTEETRLATYRIMAEALQGGASLSAAYAGYDNGDFIAVRSIDPRSDWGRSISAPERAAYLVQTITHSATGSPAGRYLFYDQDMVRLLDRPMPNYVYDPRTRGWFKAAMRRDGAVMSAPYLFFTTREIGITFSERTPDGAAAVGVDVTLDSLSDVLQASRATASSLLAIVDEAGHVLASSEGKPPSVLDTSGAPLLPSAKDLGQPVLEQVAARAYAAQSAINAFDVGGVRWQTFYAPLISGSEPISLAIATPQQEILMEADRIRGWMLLIGLIALTLATLAALIIARLIARSLDRLTQAARDFNALKFDRPFEVHSFVIEIDRLAVAMGAMKNTISRLLAIGALLGGEKKFDRLLDEIIAETIHVTDARGGIVYLAEPDGSLSGALARFDGRQLGGDPPPTLRPGADDDHPAMQAANSRASVEVSVTPEQVGRWYPGFEHRRHFAVIALPLKNRQGDLVGVLMLSRDPEQQRAVARADMMAFVEAVSGTAAVAIETNRLIEEQKRLMLAIIELLAGAIDAKSPYTSGHCQRVPVLTEMLAHAAEDATDGPFKSFHLSEEQWEELHIAGWLHDCGKLTSPEFVIDKATKLETIYDRLHEIRMRFEVIKREAEVACWKEIAESGLAAEAREARLAALARLWRTLDEEFALVAESNVGGEAMAPEKIARVKEIGKRTWTRTLDDRIGLSHEETERKARTPAPPLPALESLLADRPEHIMTRGQRERIAADNPWGFKVEVPELLYNRGEIYNLTVPRGTLTEEERFKINAHMIETIRMLNRLPLPRHLRNVPEIAGGHHEKMDGTGYPKRLRREEMSVPARMMAVADIFEALTAADRPYKKAKSLSESISIMARMRDNAHIDPEIFDLFLTSGVYRRYAERFMQPAQIDAVPIERYMSA</sequence>
<dbReference type="PANTHER" id="PTHR43155:SF2">
    <property type="entry name" value="CYCLIC DI-GMP PHOSPHODIESTERASE PA4108"/>
    <property type="match status" value="1"/>
</dbReference>
<evidence type="ECO:0000256" key="1">
    <source>
        <dbReference type="SAM" id="Phobius"/>
    </source>
</evidence>
<keyword evidence="1" id="KW-1133">Transmembrane helix</keyword>
<organism evidence="4 5">
    <name type="scientific">Dongia sedimenti</name>
    <dbReference type="NCBI Taxonomy" id="3064282"/>
    <lineage>
        <taxon>Bacteria</taxon>
        <taxon>Pseudomonadati</taxon>
        <taxon>Pseudomonadota</taxon>
        <taxon>Alphaproteobacteria</taxon>
        <taxon>Rhodospirillales</taxon>
        <taxon>Dongiaceae</taxon>
        <taxon>Dongia</taxon>
    </lineage>
</organism>
<dbReference type="SUPFAM" id="SSF109604">
    <property type="entry name" value="HD-domain/PDEase-like"/>
    <property type="match status" value="2"/>
</dbReference>
<protein>
    <submittedName>
        <fullName evidence="4">HD domain-containing phosphohydrolase</fullName>
    </submittedName>
</protein>
<dbReference type="InterPro" id="IPR029151">
    <property type="entry name" value="Sensor-like_sf"/>
</dbReference>
<dbReference type="InterPro" id="IPR037522">
    <property type="entry name" value="HD_GYP_dom"/>
</dbReference>
<dbReference type="SMART" id="SM00304">
    <property type="entry name" value="HAMP"/>
    <property type="match status" value="1"/>
</dbReference>
<keyword evidence="1" id="KW-0812">Transmembrane</keyword>
<dbReference type="InterPro" id="IPR003660">
    <property type="entry name" value="HAMP_dom"/>
</dbReference>
<evidence type="ECO:0000313" key="5">
    <source>
        <dbReference type="Proteomes" id="UP001230156"/>
    </source>
</evidence>
<dbReference type="EMBL" id="JAUYVI010000007">
    <property type="protein sequence ID" value="MDQ7250783.1"/>
    <property type="molecule type" value="Genomic_DNA"/>
</dbReference>
<dbReference type="Gene3D" id="6.10.340.10">
    <property type="match status" value="1"/>
</dbReference>